<dbReference type="PRINTS" id="PR00598">
    <property type="entry name" value="HTHMARR"/>
</dbReference>
<dbReference type="PANTHER" id="PTHR33164">
    <property type="entry name" value="TRANSCRIPTIONAL REGULATOR, MARR FAMILY"/>
    <property type="match status" value="1"/>
</dbReference>
<keyword evidence="4" id="KW-1185">Reference proteome</keyword>
<dbReference type="InterPro" id="IPR000835">
    <property type="entry name" value="HTH_MarR-typ"/>
</dbReference>
<accession>A0A372EFW7</accession>
<dbReference type="PANTHER" id="PTHR33164:SF57">
    <property type="entry name" value="MARR-FAMILY TRANSCRIPTIONAL REGULATOR"/>
    <property type="match status" value="1"/>
</dbReference>
<dbReference type="SUPFAM" id="SSF46785">
    <property type="entry name" value="Winged helix' DNA-binding domain"/>
    <property type="match status" value="1"/>
</dbReference>
<dbReference type="RefSeq" id="WP_116960489.1">
    <property type="nucleotide sequence ID" value="NZ_QVLS01000012.1"/>
</dbReference>
<feature type="region of interest" description="Disordered" evidence="1">
    <location>
        <begin position="1"/>
        <end position="22"/>
    </location>
</feature>
<dbReference type="InterPro" id="IPR036388">
    <property type="entry name" value="WH-like_DNA-bd_sf"/>
</dbReference>
<dbReference type="AlphaFoldDB" id="A0A372EFW7"/>
<evidence type="ECO:0000313" key="4">
    <source>
        <dbReference type="Proteomes" id="UP000261931"/>
    </source>
</evidence>
<dbReference type="PROSITE" id="PS50995">
    <property type="entry name" value="HTH_MARR_2"/>
    <property type="match status" value="1"/>
</dbReference>
<evidence type="ECO:0000256" key="1">
    <source>
        <dbReference type="SAM" id="MobiDB-lite"/>
    </source>
</evidence>
<dbReference type="GO" id="GO:0006950">
    <property type="term" value="P:response to stress"/>
    <property type="evidence" value="ECO:0007669"/>
    <property type="project" value="TreeGrafter"/>
</dbReference>
<dbReference type="InterPro" id="IPR036390">
    <property type="entry name" value="WH_DNA-bd_sf"/>
</dbReference>
<feature type="domain" description="HTH marR-type" evidence="2">
    <location>
        <begin position="1"/>
        <end position="162"/>
    </location>
</feature>
<dbReference type="SMART" id="SM00347">
    <property type="entry name" value="HTH_MARR"/>
    <property type="match status" value="1"/>
</dbReference>
<dbReference type="Proteomes" id="UP000261931">
    <property type="component" value="Unassembled WGS sequence"/>
</dbReference>
<gene>
    <name evidence="3" type="ORF">DY262_18145</name>
</gene>
<evidence type="ECO:0000313" key="3">
    <source>
        <dbReference type="EMBL" id="RFP77277.1"/>
    </source>
</evidence>
<dbReference type="InterPro" id="IPR039422">
    <property type="entry name" value="MarR/SlyA-like"/>
</dbReference>
<protein>
    <submittedName>
        <fullName evidence="3">MarR family transcriptional regulator</fullName>
    </submittedName>
</protein>
<organism evidence="3 4">
    <name type="scientific">Hydrogenophaga borbori</name>
    <dbReference type="NCBI Taxonomy" id="2294117"/>
    <lineage>
        <taxon>Bacteria</taxon>
        <taxon>Pseudomonadati</taxon>
        <taxon>Pseudomonadota</taxon>
        <taxon>Betaproteobacteria</taxon>
        <taxon>Burkholderiales</taxon>
        <taxon>Comamonadaceae</taxon>
        <taxon>Hydrogenophaga</taxon>
    </lineage>
</organism>
<evidence type="ECO:0000259" key="2">
    <source>
        <dbReference type="PROSITE" id="PS50995"/>
    </source>
</evidence>
<reference evidence="3 4" key="1">
    <citation type="submission" date="2018-08" db="EMBL/GenBank/DDBJ databases">
        <title>Hydrogenophaga sp. LA-38 isolated from sludge.</title>
        <authorList>
            <person name="Im W.-T."/>
        </authorList>
    </citation>
    <scope>NUCLEOTIDE SEQUENCE [LARGE SCALE GENOMIC DNA]</scope>
    <source>
        <strain evidence="3 4">LA-38</strain>
    </source>
</reference>
<dbReference type="GO" id="GO:0003700">
    <property type="term" value="F:DNA-binding transcription factor activity"/>
    <property type="evidence" value="ECO:0007669"/>
    <property type="project" value="InterPro"/>
</dbReference>
<dbReference type="Pfam" id="PF12802">
    <property type="entry name" value="MarR_2"/>
    <property type="match status" value="1"/>
</dbReference>
<sequence length="175" mass="19359">MASRATPPSRTAGGGGRARSAKRALLSTESSPYYRIWVLTNVTGKPFGLRFGERFDLNLTEWRVLLTVADKPGITAQTLSDFTGLDKMSVSRVVRKLESQGRLARENSEADRRSFHLSLTDEGWAVYGEIAQAAIKREAHVYASLSESELKTLHQLLGKLLLQARNDPTGDEPNE</sequence>
<feature type="compositionally biased region" description="Low complexity" evidence="1">
    <location>
        <begin position="1"/>
        <end position="11"/>
    </location>
</feature>
<comment type="caution">
    <text evidence="3">The sequence shown here is derived from an EMBL/GenBank/DDBJ whole genome shotgun (WGS) entry which is preliminary data.</text>
</comment>
<name>A0A372EFW7_9BURK</name>
<dbReference type="EMBL" id="QVLS01000012">
    <property type="protein sequence ID" value="RFP77277.1"/>
    <property type="molecule type" value="Genomic_DNA"/>
</dbReference>
<dbReference type="Gene3D" id="1.10.10.10">
    <property type="entry name" value="Winged helix-like DNA-binding domain superfamily/Winged helix DNA-binding domain"/>
    <property type="match status" value="1"/>
</dbReference>
<proteinExistence type="predicted"/>